<dbReference type="InterPro" id="IPR029058">
    <property type="entry name" value="AB_hydrolase_fold"/>
</dbReference>
<accession>A0A7Z7QMQ4</accession>
<protein>
    <submittedName>
        <fullName evidence="3">Tributyrin esterase</fullName>
        <ecNumber evidence="3">3.1.2.12</ecNumber>
    </submittedName>
</protein>
<reference evidence="2 5" key="1">
    <citation type="submission" date="2018-01" db="EMBL/GenBank/DDBJ databases">
        <title>Complete genome sequence of Staphylococcus Scheliferi isolated from human.</title>
        <authorList>
            <person name="Abouelkhair M.A."/>
            <person name="Bemis D.A."/>
            <person name="Kania S.A."/>
        </authorList>
    </citation>
    <scope>NUCLEOTIDE SEQUENCE [LARGE SCALE GENOMIC DNA]</scope>
    <source>
        <strain evidence="2 5">ATCC 43808</strain>
    </source>
</reference>
<sequence length="260" mass="29638">MARLEINYLSETIGMHQSLTVILPDDKSYVQPNVQPKLLPSLLLLHGLSSDHSAYTRFTSIERYANAHQLAVIMPNADHSFYTNMVYGHSYYDYILEVWDYVHQILPLSKAREDNFVAGHSMGGYGTIKFALTAGERFAKAAPLSAAVDVKTLAHYTFPDFKPKAIAGEVTKVEGTPFDPYYLVDEAVKKQKQIPEFLMMCGTEDFLYQSNVDFVHYLQQKGISCDFKDGTGRHDYAYWDKAIQTVIETFMKDHHTRETK</sequence>
<organism evidence="3">
    <name type="scientific">Staphylococcus schleiferi</name>
    <dbReference type="NCBI Taxonomy" id="1295"/>
    <lineage>
        <taxon>Bacteria</taxon>
        <taxon>Bacillati</taxon>
        <taxon>Bacillota</taxon>
        <taxon>Bacilli</taxon>
        <taxon>Bacillales</taxon>
        <taxon>Staphylococcaceae</taxon>
        <taxon>Staphylococcus</taxon>
    </lineage>
</organism>
<dbReference type="EMBL" id="UHEF01000001">
    <property type="protein sequence ID" value="SUM86148.1"/>
    <property type="molecule type" value="Genomic_DNA"/>
</dbReference>
<dbReference type="GO" id="GO:0018738">
    <property type="term" value="F:S-formylglutathione hydrolase activity"/>
    <property type="evidence" value="ECO:0007669"/>
    <property type="project" value="UniProtKB-EC"/>
</dbReference>
<dbReference type="RefSeq" id="WP_016425887.1">
    <property type="nucleotide sequence ID" value="NZ_CABKRV010000002.1"/>
</dbReference>
<dbReference type="PANTHER" id="PTHR48098">
    <property type="entry name" value="ENTEROCHELIN ESTERASE-RELATED"/>
    <property type="match status" value="1"/>
</dbReference>
<dbReference type="EC" id="3.1.2.12" evidence="3"/>
<dbReference type="Pfam" id="PF00756">
    <property type="entry name" value="Esterase"/>
    <property type="match status" value="1"/>
</dbReference>
<dbReference type="GO" id="GO:0016747">
    <property type="term" value="F:acyltransferase activity, transferring groups other than amino-acyl groups"/>
    <property type="evidence" value="ECO:0007669"/>
    <property type="project" value="TreeGrafter"/>
</dbReference>
<dbReference type="Proteomes" id="UP000572988">
    <property type="component" value="Unassembled WGS sequence"/>
</dbReference>
<reference evidence="3" key="2">
    <citation type="submission" date="2018-06" db="EMBL/GenBank/DDBJ databases">
        <authorList>
            <consortium name="Pathogen Informatics"/>
            <person name="Doyle S."/>
        </authorList>
    </citation>
    <scope>NUCLEOTIDE SEQUENCE [LARGE SCALE GENOMIC DNA]</scope>
    <source>
        <strain evidence="3">NCTC12218</strain>
    </source>
</reference>
<dbReference type="GeneID" id="93788934"/>
<dbReference type="Proteomes" id="UP000264146">
    <property type="component" value="Chromosome"/>
</dbReference>
<evidence type="ECO:0000313" key="1">
    <source>
        <dbReference type="EMBL" id="CAD7358591.1"/>
    </source>
</evidence>
<dbReference type="AlphaFoldDB" id="A0A7Z7QMQ4"/>
<dbReference type="PANTHER" id="PTHR48098:SF1">
    <property type="entry name" value="DIACYLGLYCEROL ACYLTRANSFERASE_MYCOLYLTRANSFERASE AG85A"/>
    <property type="match status" value="1"/>
</dbReference>
<reference evidence="1 4" key="3">
    <citation type="submission" date="2020-11" db="EMBL/GenBank/DDBJ databases">
        <authorList>
            <consortium name="Pathogen Informatics"/>
        </authorList>
    </citation>
    <scope>NUCLEOTIDE SEQUENCE [LARGE SCALE GENOMIC DNA]</scope>
    <source>
        <strain evidence="1 4">NCTC12218</strain>
    </source>
</reference>
<evidence type="ECO:0000313" key="3">
    <source>
        <dbReference type="EMBL" id="SUM86148.1"/>
    </source>
</evidence>
<name>A0A7Z7QMQ4_STASC</name>
<dbReference type="EMBL" id="POVK01000022">
    <property type="protein sequence ID" value="NHA34349.1"/>
    <property type="molecule type" value="Genomic_DNA"/>
</dbReference>
<dbReference type="Gene3D" id="3.40.50.1820">
    <property type="entry name" value="alpha/beta hydrolase"/>
    <property type="match status" value="1"/>
</dbReference>
<dbReference type="SUPFAM" id="SSF53474">
    <property type="entry name" value="alpha/beta-Hydrolases"/>
    <property type="match status" value="1"/>
</dbReference>
<dbReference type="InterPro" id="IPR050583">
    <property type="entry name" value="Mycobacterial_A85_antigen"/>
</dbReference>
<evidence type="ECO:0000313" key="2">
    <source>
        <dbReference type="EMBL" id="NHA34349.1"/>
    </source>
</evidence>
<proteinExistence type="predicted"/>
<dbReference type="EMBL" id="LR962863">
    <property type="protein sequence ID" value="CAD7358591.1"/>
    <property type="molecule type" value="Genomic_DNA"/>
</dbReference>
<keyword evidence="3" id="KW-0378">Hydrolase</keyword>
<keyword evidence="5" id="KW-1185">Reference proteome</keyword>
<gene>
    <name evidence="2" type="ORF">C1O36_07440</name>
    <name evidence="3" type="ORF">NCTC12218_00172</name>
</gene>
<evidence type="ECO:0000313" key="5">
    <source>
        <dbReference type="Proteomes" id="UP000572988"/>
    </source>
</evidence>
<dbReference type="InterPro" id="IPR000801">
    <property type="entry name" value="Esterase-like"/>
</dbReference>
<evidence type="ECO:0000313" key="4">
    <source>
        <dbReference type="Proteomes" id="UP000264146"/>
    </source>
</evidence>